<dbReference type="EMBL" id="BNJF01000001">
    <property type="protein sequence ID" value="GHO43007.1"/>
    <property type="molecule type" value="Genomic_DNA"/>
</dbReference>
<evidence type="ECO:0000259" key="1">
    <source>
        <dbReference type="PROSITE" id="PS51704"/>
    </source>
</evidence>
<sequence>MLGDFAIIDERKGKIFMSTPWQIQSIAHRGGARLAPENTLVAFQNALTLGVDAVELDVHMSSDGHLIVFHDNTLERLTDGSGNILDRDFAYLRSLNAAAHFHGGWPKQEQIPTLHEVLSLVKGRARVLVELKASSRGEGAYGRYSGLVSAVLEDIRALDMLDDILLISFDWDLLGTVKELEPAMQTGIIVAKENWNAEEPGAIAGLCERAKDLRCEWIDIHHQMITPELVRGVQQVGLRLATWTPNTREDLQRCKELGVEALTTDCPDLFPLL</sequence>
<dbReference type="SUPFAM" id="SSF51695">
    <property type="entry name" value="PLC-like phosphodiesterases"/>
    <property type="match status" value="1"/>
</dbReference>
<dbReference type="PROSITE" id="PS50007">
    <property type="entry name" value="PIPLC_X_DOMAIN"/>
    <property type="match status" value="1"/>
</dbReference>
<dbReference type="InterPro" id="IPR017946">
    <property type="entry name" value="PLC-like_Pdiesterase_TIM-brl"/>
</dbReference>
<dbReference type="AlphaFoldDB" id="A0A8J3HS96"/>
<gene>
    <name evidence="2" type="primary">glpQ</name>
    <name evidence="2" type="ORF">KSX_11700</name>
</gene>
<dbReference type="Gene3D" id="3.20.20.190">
    <property type="entry name" value="Phosphatidylinositol (PI) phosphodiesterase"/>
    <property type="match status" value="1"/>
</dbReference>
<dbReference type="PANTHER" id="PTHR46211">
    <property type="entry name" value="GLYCEROPHOSPHORYL DIESTER PHOSPHODIESTERASE"/>
    <property type="match status" value="1"/>
</dbReference>
<proteinExistence type="predicted"/>
<keyword evidence="3" id="KW-1185">Reference proteome</keyword>
<accession>A0A8J3HS96</accession>
<name>A0A8J3HS96_9CHLR</name>
<dbReference type="PROSITE" id="PS51704">
    <property type="entry name" value="GP_PDE"/>
    <property type="match status" value="1"/>
</dbReference>
<organism evidence="2 3">
    <name type="scientific">Ktedonospora formicarum</name>
    <dbReference type="NCBI Taxonomy" id="2778364"/>
    <lineage>
        <taxon>Bacteria</taxon>
        <taxon>Bacillati</taxon>
        <taxon>Chloroflexota</taxon>
        <taxon>Ktedonobacteria</taxon>
        <taxon>Ktedonobacterales</taxon>
        <taxon>Ktedonobacteraceae</taxon>
        <taxon>Ktedonospora</taxon>
    </lineage>
</organism>
<evidence type="ECO:0000313" key="2">
    <source>
        <dbReference type="EMBL" id="GHO43007.1"/>
    </source>
</evidence>
<feature type="domain" description="GP-PDE" evidence="1">
    <location>
        <begin position="23"/>
        <end position="273"/>
    </location>
</feature>
<protein>
    <submittedName>
        <fullName evidence="2">Glycerophosphoryl diester phosphodiesterase</fullName>
    </submittedName>
</protein>
<dbReference type="InterPro" id="IPR030395">
    <property type="entry name" value="GP_PDE_dom"/>
</dbReference>
<dbReference type="RefSeq" id="WP_220192502.1">
    <property type="nucleotide sequence ID" value="NZ_BNJF01000001.1"/>
</dbReference>
<dbReference type="GO" id="GO:0006629">
    <property type="term" value="P:lipid metabolic process"/>
    <property type="evidence" value="ECO:0007669"/>
    <property type="project" value="InterPro"/>
</dbReference>
<dbReference type="Pfam" id="PF03009">
    <property type="entry name" value="GDPD"/>
    <property type="match status" value="1"/>
</dbReference>
<dbReference type="CDD" id="cd08556">
    <property type="entry name" value="GDPD"/>
    <property type="match status" value="1"/>
</dbReference>
<dbReference type="GO" id="GO:0008081">
    <property type="term" value="F:phosphoric diester hydrolase activity"/>
    <property type="evidence" value="ECO:0007669"/>
    <property type="project" value="InterPro"/>
</dbReference>
<comment type="caution">
    <text evidence="2">The sequence shown here is derived from an EMBL/GenBank/DDBJ whole genome shotgun (WGS) entry which is preliminary data.</text>
</comment>
<dbReference type="Proteomes" id="UP000612362">
    <property type="component" value="Unassembled WGS sequence"/>
</dbReference>
<reference evidence="2" key="1">
    <citation type="submission" date="2020-10" db="EMBL/GenBank/DDBJ databases">
        <title>Taxonomic study of unclassified bacteria belonging to the class Ktedonobacteria.</title>
        <authorList>
            <person name="Yabe S."/>
            <person name="Wang C.M."/>
            <person name="Zheng Y."/>
            <person name="Sakai Y."/>
            <person name="Cavaletti L."/>
            <person name="Monciardini P."/>
            <person name="Donadio S."/>
        </authorList>
    </citation>
    <scope>NUCLEOTIDE SEQUENCE</scope>
    <source>
        <strain evidence="2">SOSP1-1</strain>
    </source>
</reference>
<dbReference type="PANTHER" id="PTHR46211:SF1">
    <property type="entry name" value="GLYCEROPHOSPHODIESTER PHOSPHODIESTERASE, CYTOPLASMIC"/>
    <property type="match status" value="1"/>
</dbReference>
<evidence type="ECO:0000313" key="3">
    <source>
        <dbReference type="Proteomes" id="UP000612362"/>
    </source>
</evidence>